<gene>
    <name evidence="10 16" type="primary">grpE</name>
    <name evidence="15" type="ORF">BCB69_04235</name>
    <name evidence="16" type="ORF">DX915_05175</name>
</gene>
<reference evidence="15" key="2">
    <citation type="submission" date="2016-08" db="EMBL/GenBank/DDBJ databases">
        <authorList>
            <person name="Seilhamer J.J."/>
        </authorList>
    </citation>
    <scope>NUCLEOTIDE SEQUENCE [LARGE SCALE GENOMIC DNA]</scope>
    <source>
        <strain evidence="15">F0677</strain>
    </source>
</reference>
<evidence type="ECO:0000256" key="1">
    <source>
        <dbReference type="ARBA" id="ARBA00004496"/>
    </source>
</evidence>
<reference evidence="17" key="1">
    <citation type="submission" date="2016-08" db="EMBL/GenBank/DDBJ databases">
        <authorList>
            <person name="Holder M.E."/>
            <person name="Ajami N.J."/>
            <person name="Petrosino J.F."/>
        </authorList>
    </citation>
    <scope>NUCLEOTIDE SEQUENCE [LARGE SCALE GENOMIC DNA]</scope>
    <source>
        <strain evidence="17">F0677</strain>
    </source>
</reference>
<evidence type="ECO:0000313" key="16">
    <source>
        <dbReference type="EMBL" id="RID94867.1"/>
    </source>
</evidence>
<dbReference type="OrthoDB" id="9812586at2"/>
<evidence type="ECO:0000256" key="10">
    <source>
        <dbReference type="HAMAP-Rule" id="MF_01151"/>
    </source>
</evidence>
<evidence type="ECO:0000256" key="3">
    <source>
        <dbReference type="ARBA" id="ARBA00011738"/>
    </source>
</evidence>
<dbReference type="Proteomes" id="UP000266262">
    <property type="component" value="Unassembled WGS sequence"/>
</dbReference>
<evidence type="ECO:0000313" key="17">
    <source>
        <dbReference type="Proteomes" id="UP000094757"/>
    </source>
</evidence>
<organism evidence="15 17">
    <name type="scientific">Dialister pneumosintes</name>
    <dbReference type="NCBI Taxonomy" id="39950"/>
    <lineage>
        <taxon>Bacteria</taxon>
        <taxon>Bacillati</taxon>
        <taxon>Bacillota</taxon>
        <taxon>Negativicutes</taxon>
        <taxon>Veillonellales</taxon>
        <taxon>Veillonellaceae</taxon>
        <taxon>Dialister</taxon>
    </lineage>
</organism>
<dbReference type="Proteomes" id="UP000094757">
    <property type="component" value="Chromosome"/>
</dbReference>
<evidence type="ECO:0000256" key="5">
    <source>
        <dbReference type="ARBA" id="ARBA00023016"/>
    </source>
</evidence>
<evidence type="ECO:0000256" key="12">
    <source>
        <dbReference type="RuleBase" id="RU004478"/>
    </source>
</evidence>
<feature type="region of interest" description="Disordered" evidence="14">
    <location>
        <begin position="1"/>
        <end position="32"/>
    </location>
</feature>
<keyword evidence="18" id="KW-1185">Reference proteome</keyword>
<evidence type="ECO:0000256" key="9">
    <source>
        <dbReference type="ARBA" id="ARBA00076414"/>
    </source>
</evidence>
<comment type="function">
    <text evidence="7 10 11">Participates actively in the response to hyperosmotic and heat shock by preventing the aggregation of stress-denatured proteins, in association with DnaK and GrpE. It is the nucleotide exchange factor for DnaK and may function as a thermosensor. Unfolded proteins bind initially to DnaJ; upon interaction with the DnaJ-bound protein, DnaK hydrolyzes its bound ATP, resulting in the formation of a stable complex. GrpE releases ADP from DnaK; ATP binding to DnaK triggers the release of the substrate protein, thus completing the reaction cycle. Several rounds of ATP-dependent interactions between DnaJ, DnaK and GrpE are required for fully efficient folding.</text>
</comment>
<name>A0A1B3WE64_9FIRM</name>
<dbReference type="FunFam" id="2.30.22.10:FF:000001">
    <property type="entry name" value="Protein GrpE"/>
    <property type="match status" value="1"/>
</dbReference>
<feature type="compositionally biased region" description="Basic and acidic residues" evidence="14">
    <location>
        <begin position="1"/>
        <end position="28"/>
    </location>
</feature>
<dbReference type="GO" id="GO:0006457">
    <property type="term" value="P:protein folding"/>
    <property type="evidence" value="ECO:0007669"/>
    <property type="project" value="InterPro"/>
</dbReference>
<evidence type="ECO:0000256" key="14">
    <source>
        <dbReference type="SAM" id="MobiDB-lite"/>
    </source>
</evidence>
<dbReference type="STRING" id="39950.BCB69_04235"/>
<keyword evidence="13" id="KW-0175">Coiled coil</keyword>
<proteinExistence type="inferred from homology"/>
<evidence type="ECO:0000256" key="8">
    <source>
        <dbReference type="ARBA" id="ARBA00072274"/>
    </source>
</evidence>
<sequence>MSDKERISEEELKREVKQETKQDSKNHVGEINPEDLIKKLAETAEVIETMNAKLESASNQYARLQADFDNYRRRTKEEQARLSKTVTASIIKKFLPVLDNLDRALAHMSKDENAGPYLEGFQLMEKVFNKVMQEFGLVEIDAQGKPFDPYYHEALMEIQSDDVEEDTVAAVLQKGYMIGEEVLRPSKVQVAHK</sequence>
<dbReference type="EMBL" id="QWKU01000001">
    <property type="protein sequence ID" value="RID94867.1"/>
    <property type="molecule type" value="Genomic_DNA"/>
</dbReference>
<dbReference type="SUPFAM" id="SSF58014">
    <property type="entry name" value="Coiled-coil domain of nucleotide exchange factor GrpE"/>
    <property type="match status" value="1"/>
</dbReference>
<dbReference type="InterPro" id="IPR013805">
    <property type="entry name" value="GrpE_CC"/>
</dbReference>
<keyword evidence="6 10" id="KW-0143">Chaperone</keyword>
<evidence type="ECO:0000256" key="11">
    <source>
        <dbReference type="RuleBase" id="RU000639"/>
    </source>
</evidence>
<dbReference type="GO" id="GO:0051082">
    <property type="term" value="F:unfolded protein binding"/>
    <property type="evidence" value="ECO:0007669"/>
    <property type="project" value="TreeGrafter"/>
</dbReference>
<dbReference type="InterPro" id="IPR000740">
    <property type="entry name" value="GrpE"/>
</dbReference>
<dbReference type="InterPro" id="IPR009012">
    <property type="entry name" value="GrpE_head"/>
</dbReference>
<keyword evidence="5 10" id="KW-0346">Stress response</keyword>
<dbReference type="HAMAP" id="MF_01151">
    <property type="entry name" value="GrpE"/>
    <property type="match status" value="1"/>
</dbReference>
<evidence type="ECO:0000256" key="6">
    <source>
        <dbReference type="ARBA" id="ARBA00023186"/>
    </source>
</evidence>
<evidence type="ECO:0000256" key="13">
    <source>
        <dbReference type="SAM" id="Coils"/>
    </source>
</evidence>
<dbReference type="CDD" id="cd00446">
    <property type="entry name" value="GrpE"/>
    <property type="match status" value="1"/>
</dbReference>
<dbReference type="PRINTS" id="PR00773">
    <property type="entry name" value="GRPEPROTEIN"/>
</dbReference>
<dbReference type="GO" id="GO:0042803">
    <property type="term" value="F:protein homodimerization activity"/>
    <property type="evidence" value="ECO:0007669"/>
    <property type="project" value="InterPro"/>
</dbReference>
<dbReference type="EMBL" id="CP017037">
    <property type="protein sequence ID" value="AOH39239.1"/>
    <property type="molecule type" value="Genomic_DNA"/>
</dbReference>
<comment type="subcellular location">
    <subcellularLocation>
        <location evidence="1 10">Cytoplasm</location>
    </subcellularLocation>
</comment>
<dbReference type="GO" id="GO:0000774">
    <property type="term" value="F:adenyl-nucleotide exchange factor activity"/>
    <property type="evidence" value="ECO:0007669"/>
    <property type="project" value="InterPro"/>
</dbReference>
<comment type="similarity">
    <text evidence="2 10 12">Belongs to the GrpE family.</text>
</comment>
<protein>
    <recommendedName>
        <fullName evidence="8 10">Protein GrpE</fullName>
    </recommendedName>
    <alternativeName>
        <fullName evidence="9 10">HSP-70 cofactor</fullName>
    </alternativeName>
</protein>
<evidence type="ECO:0000256" key="2">
    <source>
        <dbReference type="ARBA" id="ARBA00009054"/>
    </source>
</evidence>
<dbReference type="PANTHER" id="PTHR21237:SF23">
    <property type="entry name" value="GRPE PROTEIN HOMOLOG, MITOCHONDRIAL"/>
    <property type="match status" value="1"/>
</dbReference>
<feature type="coiled-coil region" evidence="13">
    <location>
        <begin position="37"/>
        <end position="81"/>
    </location>
</feature>
<dbReference type="PANTHER" id="PTHR21237">
    <property type="entry name" value="GRPE PROTEIN"/>
    <property type="match status" value="1"/>
</dbReference>
<dbReference type="Gene3D" id="3.90.20.20">
    <property type="match status" value="1"/>
</dbReference>
<accession>A0A1B3WE64</accession>
<dbReference type="GO" id="GO:0005737">
    <property type="term" value="C:cytoplasm"/>
    <property type="evidence" value="ECO:0007669"/>
    <property type="project" value="UniProtKB-SubCell"/>
</dbReference>
<comment type="subunit">
    <text evidence="3 10">Homodimer.</text>
</comment>
<evidence type="ECO:0000256" key="4">
    <source>
        <dbReference type="ARBA" id="ARBA00022490"/>
    </source>
</evidence>
<dbReference type="AlphaFoldDB" id="A0A1B3WE64"/>
<evidence type="ECO:0000313" key="18">
    <source>
        <dbReference type="Proteomes" id="UP000266262"/>
    </source>
</evidence>
<dbReference type="Gene3D" id="2.30.22.10">
    <property type="entry name" value="Head domain of nucleotide exchange factor GrpE"/>
    <property type="match status" value="1"/>
</dbReference>
<dbReference type="GO" id="GO:0051087">
    <property type="term" value="F:protein-folding chaperone binding"/>
    <property type="evidence" value="ECO:0007669"/>
    <property type="project" value="InterPro"/>
</dbReference>
<dbReference type="RefSeq" id="WP_022513864.1">
    <property type="nucleotide sequence ID" value="NZ_CP017037.1"/>
</dbReference>
<dbReference type="PROSITE" id="PS01071">
    <property type="entry name" value="GRPE"/>
    <property type="match status" value="1"/>
</dbReference>
<dbReference type="NCBIfam" id="NF010738">
    <property type="entry name" value="PRK14140.1"/>
    <property type="match status" value="1"/>
</dbReference>
<dbReference type="SUPFAM" id="SSF51064">
    <property type="entry name" value="Head domain of nucleotide exchange factor GrpE"/>
    <property type="match status" value="1"/>
</dbReference>
<evidence type="ECO:0000313" key="15">
    <source>
        <dbReference type="EMBL" id="AOH39239.1"/>
    </source>
</evidence>
<keyword evidence="4 10" id="KW-0963">Cytoplasm</keyword>
<evidence type="ECO:0000256" key="7">
    <source>
        <dbReference type="ARBA" id="ARBA00053401"/>
    </source>
</evidence>
<reference evidence="16 18" key="3">
    <citation type="submission" date="2018-08" db="EMBL/GenBank/DDBJ databases">
        <title>Draft genome sequence of Dialister pneumosintes KCOM 1685.</title>
        <authorList>
            <person name="Kook J.-K."/>
            <person name="Park S.-N."/>
            <person name="Lim Y.K."/>
        </authorList>
    </citation>
    <scope>NUCLEOTIDE SEQUENCE [LARGE SCALE GENOMIC DNA]</scope>
    <source>
        <strain evidence="16 18">KCOM 1685</strain>
    </source>
</reference>
<dbReference type="KEGG" id="dpn:BCB69_04235"/>
<dbReference type="Pfam" id="PF01025">
    <property type="entry name" value="GrpE"/>
    <property type="match status" value="1"/>
</dbReference>